<accession>A0A7W5H2S1</accession>
<dbReference type="Pfam" id="PF14491">
    <property type="entry name" value="DUF4435"/>
    <property type="match status" value="1"/>
</dbReference>
<evidence type="ECO:0000313" key="3">
    <source>
        <dbReference type="Proteomes" id="UP000544222"/>
    </source>
</evidence>
<organism evidence="2 3">
    <name type="scientific">Microbacter margulisiae</name>
    <dbReference type="NCBI Taxonomy" id="1350067"/>
    <lineage>
        <taxon>Bacteria</taxon>
        <taxon>Pseudomonadati</taxon>
        <taxon>Bacteroidota</taxon>
        <taxon>Bacteroidia</taxon>
        <taxon>Bacteroidales</taxon>
        <taxon>Porphyromonadaceae</taxon>
        <taxon>Microbacter</taxon>
    </lineage>
</organism>
<keyword evidence="3" id="KW-1185">Reference proteome</keyword>
<protein>
    <recommendedName>
        <fullName evidence="1">DUF4435 domain-containing protein</fullName>
    </recommendedName>
</protein>
<dbReference type="AlphaFoldDB" id="A0A7W5H2S1"/>
<feature type="domain" description="DUF4435" evidence="1">
    <location>
        <begin position="30"/>
        <end position="254"/>
    </location>
</feature>
<sequence>MIPVSPANHYQYWAIHFAGEALQLHCVASIHVEDFDDASFWEVLFDHYTSNTKKFNFIYHSKTPAGKEATGVNHCLQYVPYLNKQFFICIDSDYRYLMQEPNINPSHFIFQTYTYSIENHYCYPKELNAICENATQLKNNIFDFDAFLLSYSHVLYETLIWHLYFLKHEKSLFSKTEFIRLISLQQSIDNYDINHNGQAIIEELNKRYQQKVQQLITLYPNTDIENTKAYYKNLGLHSDNAYLYVRGHNLYNLICVIGNAVDEQLLSLEKKKLNDTKAIQKLYDRTVCFKVALLNHIMFDEYPEIQKIGKEIREFFE</sequence>
<proteinExistence type="predicted"/>
<dbReference type="RefSeq" id="WP_183413418.1">
    <property type="nucleotide sequence ID" value="NZ_JACHYB010000001.1"/>
</dbReference>
<dbReference type="EMBL" id="JACHYB010000001">
    <property type="protein sequence ID" value="MBB3187682.1"/>
    <property type="molecule type" value="Genomic_DNA"/>
</dbReference>
<reference evidence="2 3" key="1">
    <citation type="submission" date="2020-08" db="EMBL/GenBank/DDBJ databases">
        <title>Genomic Encyclopedia of Type Strains, Phase IV (KMG-IV): sequencing the most valuable type-strain genomes for metagenomic binning, comparative biology and taxonomic classification.</title>
        <authorList>
            <person name="Goeker M."/>
        </authorList>
    </citation>
    <scope>NUCLEOTIDE SEQUENCE [LARGE SCALE GENOMIC DNA]</scope>
    <source>
        <strain evidence="2 3">DSM 27471</strain>
    </source>
</reference>
<gene>
    <name evidence="2" type="ORF">FHX64_001845</name>
</gene>
<dbReference type="InterPro" id="IPR029492">
    <property type="entry name" value="DUF4435"/>
</dbReference>
<comment type="caution">
    <text evidence="2">The sequence shown here is derived from an EMBL/GenBank/DDBJ whole genome shotgun (WGS) entry which is preliminary data.</text>
</comment>
<evidence type="ECO:0000313" key="2">
    <source>
        <dbReference type="EMBL" id="MBB3187682.1"/>
    </source>
</evidence>
<dbReference type="Proteomes" id="UP000544222">
    <property type="component" value="Unassembled WGS sequence"/>
</dbReference>
<name>A0A7W5H2S1_9PORP</name>
<evidence type="ECO:0000259" key="1">
    <source>
        <dbReference type="Pfam" id="PF14491"/>
    </source>
</evidence>